<accession>A0A9X0D1U4</accession>
<dbReference type="InterPro" id="IPR027417">
    <property type="entry name" value="P-loop_NTPase"/>
</dbReference>
<evidence type="ECO:0000259" key="1">
    <source>
        <dbReference type="Pfam" id="PF00270"/>
    </source>
</evidence>
<dbReference type="SUPFAM" id="SSF52540">
    <property type="entry name" value="P-loop containing nucleoside triphosphate hydrolases"/>
    <property type="match status" value="1"/>
</dbReference>
<proteinExistence type="predicted"/>
<dbReference type="InterPro" id="IPR011545">
    <property type="entry name" value="DEAD/DEAH_box_helicase_dom"/>
</dbReference>
<organism evidence="2 3">
    <name type="scientific">Desmophyllum pertusum</name>
    <dbReference type="NCBI Taxonomy" id="174260"/>
    <lineage>
        <taxon>Eukaryota</taxon>
        <taxon>Metazoa</taxon>
        <taxon>Cnidaria</taxon>
        <taxon>Anthozoa</taxon>
        <taxon>Hexacorallia</taxon>
        <taxon>Scleractinia</taxon>
        <taxon>Caryophylliina</taxon>
        <taxon>Caryophylliidae</taxon>
        <taxon>Desmophyllum</taxon>
    </lineage>
</organism>
<gene>
    <name evidence="2" type="ORF">OS493_024071</name>
</gene>
<name>A0A9X0D1U4_9CNID</name>
<feature type="domain" description="DEAD/DEAH-box helicase" evidence="1">
    <location>
        <begin position="6"/>
        <end position="76"/>
    </location>
</feature>
<dbReference type="OrthoDB" id="5961160at2759"/>
<sequence length="138" mass="15367">MILHDVQDVLGVLPTGYGKCLIFQLIPDLVAFKRHKLRNGDVSDVEVRRDAVVIVICPLDSLMANHAESLIQKGIPSAVLRCGKFEFVEAEDNLSDSSDDGHEEYLGEHDRQLLTDCETVKQIRNGASRIVFAHPETL</sequence>
<protein>
    <recommendedName>
        <fullName evidence="1">DEAD/DEAH-box helicase domain-containing protein</fullName>
    </recommendedName>
</protein>
<dbReference type="AlphaFoldDB" id="A0A9X0D1U4"/>
<dbReference type="Proteomes" id="UP001163046">
    <property type="component" value="Unassembled WGS sequence"/>
</dbReference>
<dbReference type="GO" id="GO:0003676">
    <property type="term" value="F:nucleic acid binding"/>
    <property type="evidence" value="ECO:0007669"/>
    <property type="project" value="InterPro"/>
</dbReference>
<dbReference type="GO" id="GO:0005524">
    <property type="term" value="F:ATP binding"/>
    <property type="evidence" value="ECO:0007669"/>
    <property type="project" value="InterPro"/>
</dbReference>
<keyword evidence="3" id="KW-1185">Reference proteome</keyword>
<evidence type="ECO:0000313" key="2">
    <source>
        <dbReference type="EMBL" id="KAJ7384057.1"/>
    </source>
</evidence>
<dbReference type="Gene3D" id="3.40.50.300">
    <property type="entry name" value="P-loop containing nucleotide triphosphate hydrolases"/>
    <property type="match status" value="1"/>
</dbReference>
<dbReference type="EMBL" id="MU825891">
    <property type="protein sequence ID" value="KAJ7384057.1"/>
    <property type="molecule type" value="Genomic_DNA"/>
</dbReference>
<reference evidence="2" key="1">
    <citation type="submission" date="2023-01" db="EMBL/GenBank/DDBJ databases">
        <title>Genome assembly of the deep-sea coral Lophelia pertusa.</title>
        <authorList>
            <person name="Herrera S."/>
            <person name="Cordes E."/>
        </authorList>
    </citation>
    <scope>NUCLEOTIDE SEQUENCE</scope>
    <source>
        <strain evidence="2">USNM1676648</strain>
        <tissue evidence="2">Polyp</tissue>
    </source>
</reference>
<comment type="caution">
    <text evidence="2">The sequence shown here is derived from an EMBL/GenBank/DDBJ whole genome shotgun (WGS) entry which is preliminary data.</text>
</comment>
<dbReference type="Pfam" id="PF00270">
    <property type="entry name" value="DEAD"/>
    <property type="match status" value="1"/>
</dbReference>
<evidence type="ECO:0000313" key="3">
    <source>
        <dbReference type="Proteomes" id="UP001163046"/>
    </source>
</evidence>